<proteinExistence type="predicted"/>
<dbReference type="RefSeq" id="WP_009374479.1">
    <property type="nucleotide sequence ID" value="NZ_ALJD01000002.1"/>
</dbReference>
<dbReference type="OrthoDB" id="250597at2157"/>
<dbReference type="Proteomes" id="UP000007813">
    <property type="component" value="Unassembled WGS sequence"/>
</dbReference>
<protein>
    <recommendedName>
        <fullName evidence="1">DUF7964 domain-containing protein</fullName>
    </recommendedName>
</protein>
<sequence length="91" mass="9932">MTLVDSLPTRPLDDGEVAALNRSDAVELAIAVDDDDTPTDAVLLATASWVKALLLTDDGWEVVETVSLDDVERYEALRVCEETVRDARADE</sequence>
<gene>
    <name evidence="2" type="ORF">HSB1_04820</name>
</gene>
<evidence type="ECO:0000259" key="1">
    <source>
        <dbReference type="Pfam" id="PF25912"/>
    </source>
</evidence>
<feature type="domain" description="DUF7964" evidence="1">
    <location>
        <begin position="3"/>
        <end position="86"/>
    </location>
</feature>
<reference evidence="2 3" key="1">
    <citation type="journal article" date="2012" name="J. Bacteriol.">
        <title>Draft Genome Sequence of the Extremely Halophilic Archaeon Halogranum salarium B-1T.</title>
        <authorList>
            <person name="Kim K.K."/>
            <person name="Lee K.C."/>
            <person name="Lee J.S."/>
        </authorList>
    </citation>
    <scope>NUCLEOTIDE SEQUENCE [LARGE SCALE GENOMIC DNA]</scope>
    <source>
        <strain evidence="2 3">B-1</strain>
    </source>
</reference>
<dbReference type="InterPro" id="IPR058270">
    <property type="entry name" value="DUF7964"/>
</dbReference>
<evidence type="ECO:0000313" key="3">
    <source>
        <dbReference type="Proteomes" id="UP000007813"/>
    </source>
</evidence>
<dbReference type="AlphaFoldDB" id="J3JI08"/>
<dbReference type="eggNOG" id="arCOG10822">
    <property type="taxonomic scope" value="Archaea"/>
</dbReference>
<accession>J3JI08</accession>
<dbReference type="EMBL" id="ALJD01000002">
    <property type="protein sequence ID" value="EJN61441.1"/>
    <property type="molecule type" value="Genomic_DNA"/>
</dbReference>
<dbReference type="Pfam" id="PF25912">
    <property type="entry name" value="DUF7964"/>
    <property type="match status" value="1"/>
</dbReference>
<comment type="caution">
    <text evidence="2">The sequence shown here is derived from an EMBL/GenBank/DDBJ whole genome shotgun (WGS) entry which is preliminary data.</text>
</comment>
<name>J3JI08_9EURY</name>
<organism evidence="2 3">
    <name type="scientific">Halogranum salarium B-1</name>
    <dbReference type="NCBI Taxonomy" id="1210908"/>
    <lineage>
        <taxon>Archaea</taxon>
        <taxon>Methanobacteriati</taxon>
        <taxon>Methanobacteriota</taxon>
        <taxon>Stenosarchaea group</taxon>
        <taxon>Halobacteria</taxon>
        <taxon>Halobacteriales</taxon>
        <taxon>Haloferacaceae</taxon>
    </lineage>
</organism>
<evidence type="ECO:0000313" key="2">
    <source>
        <dbReference type="EMBL" id="EJN61441.1"/>
    </source>
</evidence>